<name>U4LRS1_PYROM</name>
<dbReference type="EMBL" id="HF935398">
    <property type="protein sequence ID" value="CCX29991.1"/>
    <property type="molecule type" value="Genomic_DNA"/>
</dbReference>
<keyword evidence="2" id="KW-1185">Reference proteome</keyword>
<protein>
    <submittedName>
        <fullName evidence="1">Uncharacterized protein</fullName>
    </submittedName>
</protein>
<reference evidence="1 2" key="1">
    <citation type="journal article" date="2013" name="PLoS Genet.">
        <title>The genome and development-dependent transcriptomes of Pyronema confluens: a window into fungal evolution.</title>
        <authorList>
            <person name="Traeger S."/>
            <person name="Altegoer F."/>
            <person name="Freitag M."/>
            <person name="Gabaldon T."/>
            <person name="Kempken F."/>
            <person name="Kumar A."/>
            <person name="Marcet-Houben M."/>
            <person name="Poggeler S."/>
            <person name="Stajich J.E."/>
            <person name="Nowrousian M."/>
        </authorList>
    </citation>
    <scope>NUCLEOTIDE SEQUENCE [LARGE SCALE GENOMIC DNA]</scope>
    <source>
        <strain evidence="2">CBS 100304</strain>
        <tissue evidence="1">Vegetative mycelium</tissue>
    </source>
</reference>
<accession>U4LRS1</accession>
<gene>
    <name evidence="1" type="ORF">PCON_07814</name>
</gene>
<evidence type="ECO:0000313" key="1">
    <source>
        <dbReference type="EMBL" id="CCX29991.1"/>
    </source>
</evidence>
<dbReference type="AlphaFoldDB" id="U4LRS1"/>
<sequence length="47" mass="5231">MRRTLVLDSTQNNQRVVISLSSIGISSSIRLKPLGSRILQPDDINHT</sequence>
<proteinExistence type="predicted"/>
<dbReference type="Proteomes" id="UP000018144">
    <property type="component" value="Unassembled WGS sequence"/>
</dbReference>
<evidence type="ECO:0000313" key="2">
    <source>
        <dbReference type="Proteomes" id="UP000018144"/>
    </source>
</evidence>
<organism evidence="1 2">
    <name type="scientific">Pyronema omphalodes (strain CBS 100304)</name>
    <name type="common">Pyronema confluens</name>
    <dbReference type="NCBI Taxonomy" id="1076935"/>
    <lineage>
        <taxon>Eukaryota</taxon>
        <taxon>Fungi</taxon>
        <taxon>Dikarya</taxon>
        <taxon>Ascomycota</taxon>
        <taxon>Pezizomycotina</taxon>
        <taxon>Pezizomycetes</taxon>
        <taxon>Pezizales</taxon>
        <taxon>Pyronemataceae</taxon>
        <taxon>Pyronema</taxon>
    </lineage>
</organism>